<accession>A0A835UFE3</accession>
<dbReference type="AlphaFoldDB" id="A0A835UFE3"/>
<proteinExistence type="predicted"/>
<protein>
    <submittedName>
        <fullName evidence="1">Uncharacterized protein</fullName>
    </submittedName>
</protein>
<reference evidence="1 2" key="1">
    <citation type="journal article" date="2020" name="Nat. Food">
        <title>A phased Vanilla planifolia genome enables genetic improvement of flavour and production.</title>
        <authorList>
            <person name="Hasing T."/>
            <person name="Tang H."/>
            <person name="Brym M."/>
            <person name="Khazi F."/>
            <person name="Huang T."/>
            <person name="Chambers A.H."/>
        </authorList>
    </citation>
    <scope>NUCLEOTIDE SEQUENCE [LARGE SCALE GENOMIC DNA]</scope>
    <source>
        <tissue evidence="1">Leaf</tissue>
    </source>
</reference>
<comment type="caution">
    <text evidence="1">The sequence shown here is derived from an EMBL/GenBank/DDBJ whole genome shotgun (WGS) entry which is preliminary data.</text>
</comment>
<dbReference type="EMBL" id="JADCNM010000012">
    <property type="protein sequence ID" value="KAG0459637.1"/>
    <property type="molecule type" value="Genomic_DNA"/>
</dbReference>
<evidence type="ECO:0000313" key="1">
    <source>
        <dbReference type="EMBL" id="KAG0459637.1"/>
    </source>
</evidence>
<gene>
    <name evidence="1" type="ORF">HPP92_022765</name>
</gene>
<sequence>MKPRLLKLAKRAFEVLLLRGLNRHRRKLFAVCLPLASTPAGRLLFTMLLETNRTAAVRSGMGHENGVMIPLDVSFFKLVLHTVEELHGKFDVEELDDEMV</sequence>
<evidence type="ECO:0000313" key="2">
    <source>
        <dbReference type="Proteomes" id="UP000639772"/>
    </source>
</evidence>
<dbReference type="Proteomes" id="UP000639772">
    <property type="component" value="Chromosome 12"/>
</dbReference>
<name>A0A835UFE3_VANPL</name>
<organism evidence="1 2">
    <name type="scientific">Vanilla planifolia</name>
    <name type="common">Vanilla</name>
    <dbReference type="NCBI Taxonomy" id="51239"/>
    <lineage>
        <taxon>Eukaryota</taxon>
        <taxon>Viridiplantae</taxon>
        <taxon>Streptophyta</taxon>
        <taxon>Embryophyta</taxon>
        <taxon>Tracheophyta</taxon>
        <taxon>Spermatophyta</taxon>
        <taxon>Magnoliopsida</taxon>
        <taxon>Liliopsida</taxon>
        <taxon>Asparagales</taxon>
        <taxon>Orchidaceae</taxon>
        <taxon>Vanilloideae</taxon>
        <taxon>Vanilleae</taxon>
        <taxon>Vanilla</taxon>
    </lineage>
</organism>